<feature type="domain" description="MULE transposase" evidence="9">
    <location>
        <begin position="84"/>
        <end position="182"/>
    </location>
</feature>
<dbReference type="OrthoDB" id="778454at2759"/>
<dbReference type="InterPro" id="IPR021109">
    <property type="entry name" value="Peptidase_aspartic_dom_sf"/>
</dbReference>
<organism evidence="11 12">
    <name type="scientific">Striga hermonthica</name>
    <name type="common">Purple witchweed</name>
    <name type="synonym">Buchnera hermonthica</name>
    <dbReference type="NCBI Taxonomy" id="68872"/>
    <lineage>
        <taxon>Eukaryota</taxon>
        <taxon>Viridiplantae</taxon>
        <taxon>Streptophyta</taxon>
        <taxon>Embryophyta</taxon>
        <taxon>Tracheophyta</taxon>
        <taxon>Spermatophyta</taxon>
        <taxon>Magnoliopsida</taxon>
        <taxon>eudicotyledons</taxon>
        <taxon>Gunneridae</taxon>
        <taxon>Pentapetalae</taxon>
        <taxon>asterids</taxon>
        <taxon>lamiids</taxon>
        <taxon>Lamiales</taxon>
        <taxon>Orobanchaceae</taxon>
        <taxon>Buchnereae</taxon>
        <taxon>Striga</taxon>
    </lineage>
</organism>
<evidence type="ECO:0000259" key="10">
    <source>
        <dbReference type="Pfam" id="PF17917"/>
    </source>
</evidence>
<keyword evidence="12" id="KW-1185">Reference proteome</keyword>
<protein>
    <recommendedName>
        <fullName evidence="1">RNA-directed DNA polymerase</fullName>
        <ecNumber evidence="1">2.7.7.49</ecNumber>
    </recommendedName>
</protein>
<evidence type="ECO:0000313" key="11">
    <source>
        <dbReference type="EMBL" id="CAA0836162.1"/>
    </source>
</evidence>
<dbReference type="Gene3D" id="3.10.10.10">
    <property type="entry name" value="HIV Type 1 Reverse Transcriptase, subunit A, domain 1"/>
    <property type="match status" value="1"/>
</dbReference>
<keyword evidence="6" id="KW-0378">Hydrolase</keyword>
<gene>
    <name evidence="11" type="ORF">SHERM_03277</name>
</gene>
<keyword evidence="2" id="KW-0808">Transferase</keyword>
<dbReference type="PANTHER" id="PTHR37984:SF5">
    <property type="entry name" value="PROTEIN NYNRIN-LIKE"/>
    <property type="match status" value="1"/>
</dbReference>
<dbReference type="PANTHER" id="PTHR37984">
    <property type="entry name" value="PROTEIN CBG26694"/>
    <property type="match status" value="1"/>
</dbReference>
<feature type="domain" description="Reverse transcriptase RNase H-like" evidence="10">
    <location>
        <begin position="801"/>
        <end position="903"/>
    </location>
</feature>
<evidence type="ECO:0000256" key="4">
    <source>
        <dbReference type="ARBA" id="ARBA00022722"/>
    </source>
</evidence>
<dbReference type="Gene3D" id="3.30.70.270">
    <property type="match status" value="2"/>
</dbReference>
<dbReference type="InterPro" id="IPR041373">
    <property type="entry name" value="RT_RNaseH"/>
</dbReference>
<comment type="caution">
    <text evidence="11">The sequence shown here is derived from an EMBL/GenBank/DDBJ whole genome shotgun (WGS) entry which is preliminary data.</text>
</comment>
<dbReference type="Pfam" id="PF00078">
    <property type="entry name" value="RVT_1"/>
    <property type="match status" value="1"/>
</dbReference>
<dbReference type="InterPro" id="IPR018289">
    <property type="entry name" value="MULE_transposase_dom"/>
</dbReference>
<dbReference type="Pfam" id="PF17917">
    <property type="entry name" value="RT_RNaseH"/>
    <property type="match status" value="1"/>
</dbReference>
<dbReference type="FunFam" id="3.30.70.270:FF:000020">
    <property type="entry name" value="Transposon Tf2-6 polyprotein-like Protein"/>
    <property type="match status" value="1"/>
</dbReference>
<accession>A0A9N7RMH5</accession>
<feature type="domain" description="Reverse transcriptase" evidence="8">
    <location>
        <begin position="549"/>
        <end position="711"/>
    </location>
</feature>
<evidence type="ECO:0000256" key="2">
    <source>
        <dbReference type="ARBA" id="ARBA00022679"/>
    </source>
</evidence>
<evidence type="ECO:0000256" key="7">
    <source>
        <dbReference type="ARBA" id="ARBA00022918"/>
    </source>
</evidence>
<dbReference type="InterPro" id="IPR000477">
    <property type="entry name" value="RT_dom"/>
</dbReference>
<evidence type="ECO:0000256" key="1">
    <source>
        <dbReference type="ARBA" id="ARBA00012493"/>
    </source>
</evidence>
<dbReference type="EMBL" id="CACSLK010030184">
    <property type="protein sequence ID" value="CAA0836162.1"/>
    <property type="molecule type" value="Genomic_DNA"/>
</dbReference>
<dbReference type="GO" id="GO:0004519">
    <property type="term" value="F:endonuclease activity"/>
    <property type="evidence" value="ECO:0007669"/>
    <property type="project" value="UniProtKB-KW"/>
</dbReference>
<dbReference type="FunFam" id="3.10.20.370:FF:000001">
    <property type="entry name" value="Retrovirus-related Pol polyprotein from transposon 17.6-like protein"/>
    <property type="match status" value="1"/>
</dbReference>
<feature type="non-terminal residue" evidence="11">
    <location>
        <position position="1006"/>
    </location>
</feature>
<reference evidence="11" key="1">
    <citation type="submission" date="2019-12" db="EMBL/GenBank/DDBJ databases">
        <authorList>
            <person name="Scholes J."/>
        </authorList>
    </citation>
    <scope>NUCLEOTIDE SEQUENCE</scope>
</reference>
<dbReference type="InterPro" id="IPR043502">
    <property type="entry name" value="DNA/RNA_pol_sf"/>
</dbReference>
<dbReference type="GO" id="GO:0016787">
    <property type="term" value="F:hydrolase activity"/>
    <property type="evidence" value="ECO:0007669"/>
    <property type="project" value="UniProtKB-KW"/>
</dbReference>
<proteinExistence type="predicted"/>
<evidence type="ECO:0000259" key="9">
    <source>
        <dbReference type="Pfam" id="PF10551"/>
    </source>
</evidence>
<dbReference type="Proteomes" id="UP001153555">
    <property type="component" value="Unassembled WGS sequence"/>
</dbReference>
<dbReference type="Pfam" id="PF10551">
    <property type="entry name" value="MULE"/>
    <property type="match status" value="1"/>
</dbReference>
<evidence type="ECO:0000259" key="8">
    <source>
        <dbReference type="Pfam" id="PF00078"/>
    </source>
</evidence>
<evidence type="ECO:0000256" key="5">
    <source>
        <dbReference type="ARBA" id="ARBA00022759"/>
    </source>
</evidence>
<sequence>VLLGHSIESPVVNAHPPPGGNAGGNHLLSLILNHRNASLLGHHMNGTHPLAGGDVARHVPDREFKFVFWAFGPAIRPFEMCPPVISVDGTHLRGHYKGKLLVVVAQTVNKRLLPIAYALVDEESKDSWSFFLRNIRRYVVFDKQICVLSDRDVGLRSAIESLPDWQEPAAYHRICLRHLRSNVVTRFRSKKIRNWCWELGSQLSKQKFRQTKQRLQEFSPNAYNYLFKIPLNQWTLYRDEKRRWGILTTNMSESYNNVLKGVRFLPCRALVEATFQKTLDLFRQEQNKSSRCRSPIAREHYVAFLQLEQTAVTHGIALGNGKVASGMLDLGAGINLMPFSIFQRLGLGELRPTRMCLQLADRSIRYPNGIVEDVLVKVGKLIIPVDFVVLDVGDVHEKGKDHTILLGRPFMATTNTLIDVKNGILNMTVLGESVSISVREAMSSLREEEEELISMLRKNQKAIGWSLGDIKGISPSTCMHRIILEDGAKPFRDSQRRLNPNMMEVVNKEVLKLFSEGLIYPVASSEWVSPIHVVPKKGGITVIENDKKELVPTRITTGWRMCIDYRRLNAVTKKDHFPLPFIDQILDRLSGHQFYCFLDGLSGYYQVAIAPEDQPKTTFTCPFGTFAFRRMPFGLCNAPGTFQRCMFSIFSDMLEDCLQVFMDDFSIFGDSFSHCLRNLSRVLERCIESNLTLSWEKSHFMVRSGVVLGHVVSCSGIEVDKAKVDVIEKLSTPVNVKGIRSFLGHAGFYRGFIKDFSKISQLLYHLFAQDVPYVFDDACLCAFNELKSKLVSAPIVIAHDWSIPFKIMCDASNLAVGAVLGQRVDKLLRVIYYASLTLNGAQQNYTTTEKELLAVVFSLEKFRSYILGSKVIIYSDHAALKYLLSKTHSKPRLFRWILLLQEFDVDIKDRKGFENVVADHLSRILPSESSSSLIVHHSINDNFPYEHAHEVSKSVWYADIVNYLCCGKLRPNLSSQERKRFIAVCRGYFWDEPFIFKMGKDEVLRR</sequence>
<dbReference type="CDD" id="cd00303">
    <property type="entry name" value="retropepsin_like"/>
    <property type="match status" value="1"/>
</dbReference>
<feature type="non-terminal residue" evidence="11">
    <location>
        <position position="1"/>
    </location>
</feature>
<keyword evidence="3" id="KW-0548">Nucleotidyltransferase</keyword>
<keyword evidence="5" id="KW-0255">Endonuclease</keyword>
<dbReference type="CDD" id="cd01647">
    <property type="entry name" value="RT_LTR"/>
    <property type="match status" value="1"/>
</dbReference>
<dbReference type="SUPFAM" id="SSF56672">
    <property type="entry name" value="DNA/RNA polymerases"/>
    <property type="match status" value="1"/>
</dbReference>
<dbReference type="InterPro" id="IPR050951">
    <property type="entry name" value="Retrovirus_Pol_polyprotein"/>
</dbReference>
<dbReference type="InterPro" id="IPR043128">
    <property type="entry name" value="Rev_trsase/Diguanyl_cyclase"/>
</dbReference>
<dbReference type="GO" id="GO:0003964">
    <property type="term" value="F:RNA-directed DNA polymerase activity"/>
    <property type="evidence" value="ECO:0007669"/>
    <property type="project" value="UniProtKB-KW"/>
</dbReference>
<keyword evidence="7" id="KW-0695">RNA-directed DNA polymerase</keyword>
<keyword evidence="4" id="KW-0540">Nuclease</keyword>
<evidence type="ECO:0000256" key="6">
    <source>
        <dbReference type="ARBA" id="ARBA00022801"/>
    </source>
</evidence>
<dbReference type="EC" id="2.7.7.49" evidence="1"/>
<evidence type="ECO:0000256" key="3">
    <source>
        <dbReference type="ARBA" id="ARBA00022695"/>
    </source>
</evidence>
<dbReference type="AlphaFoldDB" id="A0A9N7RMH5"/>
<dbReference type="Gene3D" id="2.40.70.10">
    <property type="entry name" value="Acid Proteases"/>
    <property type="match status" value="1"/>
</dbReference>
<name>A0A9N7RMH5_STRHE</name>
<evidence type="ECO:0000313" key="12">
    <source>
        <dbReference type="Proteomes" id="UP001153555"/>
    </source>
</evidence>
<dbReference type="CDD" id="cd09274">
    <property type="entry name" value="RNase_HI_RT_Ty3"/>
    <property type="match status" value="1"/>
</dbReference>